<feature type="compositionally biased region" description="Basic and acidic residues" evidence="2">
    <location>
        <begin position="1"/>
        <end position="19"/>
    </location>
</feature>
<reference evidence="4 5" key="1">
    <citation type="journal article" date="2020" name="Genome Biol. Evol.">
        <title>Comparative genomics of strictly vertically transmitted, feminizing microsporidia endosymbionts of amphipod crustaceans.</title>
        <authorList>
            <person name="Cormier A."/>
            <person name="Chebbi M.A."/>
            <person name="Giraud I."/>
            <person name="Wattier R."/>
            <person name="Teixeira M."/>
            <person name="Gilbert C."/>
            <person name="Rigaud T."/>
            <person name="Cordaux R."/>
        </authorList>
    </citation>
    <scope>NUCLEOTIDE SEQUENCE [LARGE SCALE GENOMIC DNA]</scope>
    <source>
        <strain evidence="4 5">Ou3-Ou53</strain>
    </source>
</reference>
<keyword evidence="5" id="KW-1185">Reference proteome</keyword>
<organism evidence="4 5">
    <name type="scientific">Nosema granulosis</name>
    <dbReference type="NCBI Taxonomy" id="83296"/>
    <lineage>
        <taxon>Eukaryota</taxon>
        <taxon>Fungi</taxon>
        <taxon>Fungi incertae sedis</taxon>
        <taxon>Microsporidia</taxon>
        <taxon>Nosematidae</taxon>
        <taxon>Nosema</taxon>
    </lineage>
</organism>
<dbReference type="Proteomes" id="UP000740883">
    <property type="component" value="Unassembled WGS sequence"/>
</dbReference>
<dbReference type="CDD" id="cd00590">
    <property type="entry name" value="RRM_SF"/>
    <property type="match status" value="1"/>
</dbReference>
<feature type="region of interest" description="Disordered" evidence="2">
    <location>
        <begin position="1"/>
        <end position="28"/>
    </location>
</feature>
<evidence type="ECO:0000259" key="3">
    <source>
        <dbReference type="PROSITE" id="PS50102"/>
    </source>
</evidence>
<dbReference type="OrthoDB" id="2196320at2759"/>
<keyword evidence="1" id="KW-0694">RNA-binding</keyword>
<gene>
    <name evidence="4" type="primary">HRP1</name>
    <name evidence="4" type="ORF">NGRA_0843</name>
</gene>
<accession>A0A9P6H184</accession>
<proteinExistence type="predicted"/>
<dbReference type="SUPFAM" id="SSF54928">
    <property type="entry name" value="RNA-binding domain, RBD"/>
    <property type="match status" value="2"/>
</dbReference>
<feature type="region of interest" description="Disordered" evidence="2">
    <location>
        <begin position="42"/>
        <end position="86"/>
    </location>
</feature>
<comment type="caution">
    <text evidence="4">The sequence shown here is derived from an EMBL/GenBank/DDBJ whole genome shotgun (WGS) entry which is preliminary data.</text>
</comment>
<name>A0A9P6H184_9MICR</name>
<evidence type="ECO:0000313" key="5">
    <source>
        <dbReference type="Proteomes" id="UP000740883"/>
    </source>
</evidence>
<dbReference type="AlphaFoldDB" id="A0A9P6H184"/>
<dbReference type="InterPro" id="IPR012677">
    <property type="entry name" value="Nucleotide-bd_a/b_plait_sf"/>
</dbReference>
<feature type="domain" description="RRM" evidence="3">
    <location>
        <begin position="148"/>
        <end position="219"/>
    </location>
</feature>
<evidence type="ECO:0000256" key="1">
    <source>
        <dbReference type="PROSITE-ProRule" id="PRU00176"/>
    </source>
</evidence>
<evidence type="ECO:0000256" key="2">
    <source>
        <dbReference type="SAM" id="MobiDB-lite"/>
    </source>
</evidence>
<dbReference type="SMART" id="SM00360">
    <property type="entry name" value="RRM"/>
    <property type="match status" value="2"/>
</dbReference>
<dbReference type="EMBL" id="SBJO01000039">
    <property type="protein sequence ID" value="KAF9764086.1"/>
    <property type="molecule type" value="Genomic_DNA"/>
</dbReference>
<dbReference type="PROSITE" id="PS50102">
    <property type="entry name" value="RRM"/>
    <property type="match status" value="1"/>
</dbReference>
<evidence type="ECO:0000313" key="4">
    <source>
        <dbReference type="EMBL" id="KAF9764086.1"/>
    </source>
</evidence>
<dbReference type="Gene3D" id="3.30.70.330">
    <property type="match status" value="2"/>
</dbReference>
<dbReference type="Pfam" id="PF00076">
    <property type="entry name" value="RRM_1"/>
    <property type="match status" value="1"/>
</dbReference>
<dbReference type="GO" id="GO:0003723">
    <property type="term" value="F:RNA binding"/>
    <property type="evidence" value="ECO:0007669"/>
    <property type="project" value="UniProtKB-UniRule"/>
</dbReference>
<protein>
    <submittedName>
        <fullName evidence="4">Nuclear polyadenylated RNA-binding protein 4</fullName>
    </submittedName>
</protein>
<dbReference type="InterPro" id="IPR035979">
    <property type="entry name" value="RBD_domain_sf"/>
</dbReference>
<dbReference type="InterPro" id="IPR000504">
    <property type="entry name" value="RRM_dom"/>
</dbReference>
<sequence length="312" mass="36476">MGNKDIKKPVKRVDLENTNKIKKNKPSKEDLVKKIGEKTTENVKNKANENLLKKVEEKNKPSKENLVKKIEENTKKESESFKERENSKEQIYKHKISKNSIKLKNIEMLYPNNIGVKETQSSYLVLYKNKNTADRDLKKNEKEKFFRNKLVVSNFSYKEDEESIRKYMGKLGKVSEISLEKNKEGGFTGKAVVTFFTDVKISGELKLNNKILRVERIKKLDVNDKRIFIGRIDMNLSILQIRNAMKACGAKPTDIRIRFEKDTHKNIGYGHLTFKDREDALNFEKSFPEIKKVLGKHAFYEYAKEKPHKSKR</sequence>